<dbReference type="EMBL" id="CAAE01007068">
    <property type="protein sequence ID" value="CAF89587.1"/>
    <property type="molecule type" value="Genomic_DNA"/>
</dbReference>
<organism evidence="2">
    <name type="scientific">Tetraodon nigroviridis</name>
    <name type="common">Spotted green pufferfish</name>
    <name type="synonym">Chelonodon nigroviridis</name>
    <dbReference type="NCBI Taxonomy" id="99883"/>
    <lineage>
        <taxon>Eukaryota</taxon>
        <taxon>Metazoa</taxon>
        <taxon>Chordata</taxon>
        <taxon>Craniata</taxon>
        <taxon>Vertebrata</taxon>
        <taxon>Euteleostomi</taxon>
        <taxon>Actinopterygii</taxon>
        <taxon>Neopterygii</taxon>
        <taxon>Teleostei</taxon>
        <taxon>Neoteleostei</taxon>
        <taxon>Acanthomorphata</taxon>
        <taxon>Eupercaria</taxon>
        <taxon>Tetraodontiformes</taxon>
        <taxon>Tetradontoidea</taxon>
        <taxon>Tetraodontidae</taxon>
        <taxon>Tetraodon</taxon>
    </lineage>
</organism>
<accession>Q4TBZ5</accession>
<evidence type="ECO:0000256" key="1">
    <source>
        <dbReference type="SAM" id="Phobius"/>
    </source>
</evidence>
<reference evidence="2" key="1">
    <citation type="journal article" date="2004" name="Nature">
        <title>Genome duplication in the teleost fish Tetraodon nigroviridis reveals the early vertebrate proto-karyotype.</title>
        <authorList>
            <person name="Jaillon O."/>
            <person name="Aury J.-M."/>
            <person name="Brunet F."/>
            <person name="Petit J.-L."/>
            <person name="Stange-Thomann N."/>
            <person name="Mauceli E."/>
            <person name="Bouneau L."/>
            <person name="Fischer C."/>
            <person name="Ozouf-Costaz C."/>
            <person name="Bernot A."/>
            <person name="Nicaud S."/>
            <person name="Jaffe D."/>
            <person name="Fisher S."/>
            <person name="Lutfalla G."/>
            <person name="Dossat C."/>
            <person name="Segurens B."/>
            <person name="Dasilva C."/>
            <person name="Salanoubat M."/>
            <person name="Levy M."/>
            <person name="Boudet N."/>
            <person name="Castellano S."/>
            <person name="Anthouard V."/>
            <person name="Jubin C."/>
            <person name="Castelli V."/>
            <person name="Katinka M."/>
            <person name="Vacherie B."/>
            <person name="Biemont C."/>
            <person name="Skalli Z."/>
            <person name="Cattolico L."/>
            <person name="Poulain J."/>
            <person name="De Berardinis V."/>
            <person name="Cruaud C."/>
            <person name="Duprat S."/>
            <person name="Brottier P."/>
            <person name="Coutanceau J.-P."/>
            <person name="Gouzy J."/>
            <person name="Parra G."/>
            <person name="Lardier G."/>
            <person name="Chapple C."/>
            <person name="McKernan K.J."/>
            <person name="McEwan P."/>
            <person name="Bosak S."/>
            <person name="Kellis M."/>
            <person name="Volff J.-N."/>
            <person name="Guigo R."/>
            <person name="Zody M.C."/>
            <person name="Mesirov J."/>
            <person name="Lindblad-Toh K."/>
            <person name="Birren B."/>
            <person name="Nusbaum C."/>
            <person name="Kahn D."/>
            <person name="Robinson-Rechavi M."/>
            <person name="Laudet V."/>
            <person name="Schachter V."/>
            <person name="Quetier F."/>
            <person name="Saurin W."/>
            <person name="Scarpelli C."/>
            <person name="Wincker P."/>
            <person name="Lander E.S."/>
            <person name="Weissenbach J."/>
            <person name="Roest Crollius H."/>
        </authorList>
    </citation>
    <scope>NUCLEOTIDE SEQUENCE [LARGE SCALE GENOMIC DNA]</scope>
</reference>
<dbReference type="KEGG" id="tng:GSTEN00003537G001"/>
<protein>
    <submittedName>
        <fullName evidence="2">(spotted green pufferfish) hypothetical protein</fullName>
    </submittedName>
</protein>
<keyword evidence="1" id="KW-0472">Membrane</keyword>
<keyword evidence="1" id="KW-0812">Transmembrane</keyword>
<gene>
    <name evidence="2" type="ORF">GSTENG00003537001</name>
</gene>
<sequence length="124" mass="12857">MALMCRQIIGSGASSAGWVGLIVATATNDWVRTCDLQPGGLSADGRAGVQGPVGRVHRVSVPVPLRGPGADPQPARSVWHHLHRLVPGGGPQRRGSDVFGFSLYAGWVGAALCLLGGVIILFCH</sequence>
<reference evidence="2" key="2">
    <citation type="submission" date="2004-02" db="EMBL/GenBank/DDBJ databases">
        <authorList>
            <consortium name="Genoscope"/>
            <consortium name="Whitehead Institute Centre for Genome Research"/>
        </authorList>
    </citation>
    <scope>NUCLEOTIDE SEQUENCE</scope>
</reference>
<dbReference type="OrthoDB" id="9411914at2759"/>
<keyword evidence="1" id="KW-1133">Transmembrane helix</keyword>
<evidence type="ECO:0000313" key="2">
    <source>
        <dbReference type="EMBL" id="CAF89587.1"/>
    </source>
</evidence>
<feature type="transmembrane region" description="Helical" evidence="1">
    <location>
        <begin position="101"/>
        <end position="122"/>
    </location>
</feature>
<proteinExistence type="predicted"/>
<feature type="non-terminal residue" evidence="2">
    <location>
        <position position="124"/>
    </location>
</feature>
<dbReference type="AlphaFoldDB" id="Q4TBZ5"/>
<comment type="caution">
    <text evidence="2">The sequence shown here is derived from an EMBL/GenBank/DDBJ whole genome shotgun (WGS) entry which is preliminary data.</text>
</comment>
<name>Q4TBZ5_TETNG</name>